<feature type="transmembrane region" description="Helical" evidence="1">
    <location>
        <begin position="149"/>
        <end position="168"/>
    </location>
</feature>
<feature type="transmembrane region" description="Helical" evidence="1">
    <location>
        <begin position="202"/>
        <end position="221"/>
    </location>
</feature>
<sequence length="287" mass="32917">MSQRRQWIPTFSLFLFLYPAGWFISRILYLFNRDISSNNLSIIGTIITFFMFLFVLPGWGRTRWKTNHTWLSLGLDFRNKLRSLKIFCSGFIFSFFLLLTFCLFIFLCGWIDGFDNIKLGELLNAILLIVGIVFAEEIVFRGWLLQEMVLLFGLRRGIFVQSAIFSLAHYRSDIGFLALIPFLTGLFLFGLVLNLRRAIDQGSLWGCVGLHGGLVGTWYLLDSGMVIFSNETPYYLLGPSKYMVNPIASVFGIIILLTTIFFQRRLFASTGRFLTSTVNASFKDETP</sequence>
<dbReference type="GO" id="GO:0080120">
    <property type="term" value="P:CAAX-box protein maturation"/>
    <property type="evidence" value="ECO:0007669"/>
    <property type="project" value="UniProtKB-ARBA"/>
</dbReference>
<keyword evidence="1" id="KW-1133">Transmembrane helix</keyword>
<keyword evidence="3" id="KW-0378">Hydrolase</keyword>
<dbReference type="PANTHER" id="PTHR39430">
    <property type="entry name" value="MEMBRANE-ASSOCIATED PROTEASE-RELATED"/>
    <property type="match status" value="1"/>
</dbReference>
<dbReference type="PANTHER" id="PTHR39430:SF1">
    <property type="entry name" value="PROTEASE"/>
    <property type="match status" value="1"/>
</dbReference>
<accession>A0A318R1Q9</accession>
<organism evidence="3 4">
    <name type="scientific">Prochlorococcus marinus XMU1408</name>
    <dbReference type="NCBI Taxonomy" id="2213228"/>
    <lineage>
        <taxon>Bacteria</taxon>
        <taxon>Bacillati</taxon>
        <taxon>Cyanobacteriota</taxon>
        <taxon>Cyanophyceae</taxon>
        <taxon>Synechococcales</taxon>
        <taxon>Prochlorococcaceae</taxon>
        <taxon>Prochlorococcus</taxon>
    </lineage>
</organism>
<feature type="transmembrane region" description="Helical" evidence="1">
    <location>
        <begin position="86"/>
        <end position="110"/>
    </location>
</feature>
<keyword evidence="1" id="KW-0472">Membrane</keyword>
<evidence type="ECO:0000313" key="4">
    <source>
        <dbReference type="Proteomes" id="UP000247807"/>
    </source>
</evidence>
<dbReference type="AlphaFoldDB" id="A0A318R1Q9"/>
<dbReference type="GO" id="GO:0004175">
    <property type="term" value="F:endopeptidase activity"/>
    <property type="evidence" value="ECO:0007669"/>
    <property type="project" value="UniProtKB-ARBA"/>
</dbReference>
<feature type="transmembrane region" description="Helical" evidence="1">
    <location>
        <begin position="241"/>
        <end position="262"/>
    </location>
</feature>
<protein>
    <submittedName>
        <fullName evidence="3">CPBP family intramembrane metalloprotease</fullName>
    </submittedName>
</protein>
<evidence type="ECO:0000259" key="2">
    <source>
        <dbReference type="Pfam" id="PF02517"/>
    </source>
</evidence>
<feature type="transmembrane region" description="Helical" evidence="1">
    <location>
        <begin position="40"/>
        <end position="59"/>
    </location>
</feature>
<feature type="transmembrane region" description="Helical" evidence="1">
    <location>
        <begin position="174"/>
        <end position="195"/>
    </location>
</feature>
<feature type="transmembrane region" description="Helical" evidence="1">
    <location>
        <begin position="7"/>
        <end position="28"/>
    </location>
</feature>
<proteinExistence type="predicted"/>
<dbReference type="Proteomes" id="UP000247807">
    <property type="component" value="Unassembled WGS sequence"/>
</dbReference>
<dbReference type="InterPro" id="IPR003675">
    <property type="entry name" value="Rce1/LyrA-like_dom"/>
</dbReference>
<evidence type="ECO:0000256" key="1">
    <source>
        <dbReference type="SAM" id="Phobius"/>
    </source>
</evidence>
<dbReference type="GO" id="GO:0006508">
    <property type="term" value="P:proteolysis"/>
    <property type="evidence" value="ECO:0007669"/>
    <property type="project" value="UniProtKB-KW"/>
</dbReference>
<keyword evidence="1" id="KW-0812">Transmembrane</keyword>
<keyword evidence="3" id="KW-0645">Protease</keyword>
<feature type="transmembrane region" description="Helical" evidence="1">
    <location>
        <begin position="122"/>
        <end position="140"/>
    </location>
</feature>
<evidence type="ECO:0000313" key="3">
    <source>
        <dbReference type="EMBL" id="PYE01403.1"/>
    </source>
</evidence>
<gene>
    <name evidence="3" type="ORF">DNJ73_08325</name>
</gene>
<reference evidence="3 4" key="1">
    <citation type="journal article" date="2018" name="Appl. Environ. Microbiol.">
        <title>Genome rearrangement shapes Prochlorococcus ecological adaptation.</title>
        <authorList>
            <person name="Yan W."/>
            <person name="Wei S."/>
            <person name="Wang Q."/>
            <person name="Xiao X."/>
            <person name="Zeng Q."/>
            <person name="Jiao N."/>
            <person name="Zhang R."/>
        </authorList>
    </citation>
    <scope>NUCLEOTIDE SEQUENCE [LARGE SCALE GENOMIC DNA]</scope>
    <source>
        <strain evidence="3 4">XMU1408</strain>
    </source>
</reference>
<dbReference type="RefSeq" id="WP_158467232.1">
    <property type="nucleotide sequence ID" value="NZ_QJUE01000005.1"/>
</dbReference>
<keyword evidence="3" id="KW-0482">Metalloprotease</keyword>
<comment type="caution">
    <text evidence="3">The sequence shown here is derived from an EMBL/GenBank/DDBJ whole genome shotgun (WGS) entry which is preliminary data.</text>
</comment>
<name>A0A318R1Q9_PROMR</name>
<dbReference type="EMBL" id="QJUE01000005">
    <property type="protein sequence ID" value="PYE01403.1"/>
    <property type="molecule type" value="Genomic_DNA"/>
</dbReference>
<dbReference type="Pfam" id="PF02517">
    <property type="entry name" value="Rce1-like"/>
    <property type="match status" value="1"/>
</dbReference>
<dbReference type="OrthoDB" id="3034706at2"/>
<dbReference type="GO" id="GO:0008237">
    <property type="term" value="F:metallopeptidase activity"/>
    <property type="evidence" value="ECO:0007669"/>
    <property type="project" value="UniProtKB-KW"/>
</dbReference>
<feature type="domain" description="CAAX prenyl protease 2/Lysostaphin resistance protein A-like" evidence="2">
    <location>
        <begin position="121"/>
        <end position="213"/>
    </location>
</feature>